<keyword evidence="2" id="KW-0472">Membrane</keyword>
<dbReference type="STRING" id="1048205.AB852_05220"/>
<proteinExistence type="predicted"/>
<evidence type="ECO:0000256" key="1">
    <source>
        <dbReference type="SAM" id="MobiDB-lite"/>
    </source>
</evidence>
<dbReference type="Proteomes" id="UP000186455">
    <property type="component" value="Unassembled WGS sequence"/>
</dbReference>
<keyword evidence="2" id="KW-0812">Transmembrane</keyword>
<feature type="transmembrane region" description="Helical" evidence="2">
    <location>
        <begin position="64"/>
        <end position="85"/>
    </location>
</feature>
<keyword evidence="4" id="KW-1185">Reference proteome</keyword>
<name>A0A1Q4VE42_9ACTN</name>
<evidence type="ECO:0000256" key="2">
    <source>
        <dbReference type="SAM" id="Phobius"/>
    </source>
</evidence>
<evidence type="ECO:0000313" key="4">
    <source>
        <dbReference type="Proteomes" id="UP000186455"/>
    </source>
</evidence>
<dbReference type="AlphaFoldDB" id="A0A1Q4VE42"/>
<sequence>MAWHGHGLEGVGTVEKGQDLTWIAYLVYIVVSIGLTVWVARTLSRNGRIFLSDVLRGNERLADAVNHLLVVGFYLINLGFVALYLTQEERITEAREVFEALSTKLGVVLLVLGVLHLGNVWVLNKIRRRGIMEREQLPPVPPQEYTGNQGPWAPPTAKA</sequence>
<feature type="transmembrane region" description="Helical" evidence="2">
    <location>
        <begin position="22"/>
        <end position="43"/>
    </location>
</feature>
<keyword evidence="2" id="KW-1133">Transmembrane helix</keyword>
<protein>
    <submittedName>
        <fullName evidence="3">Membrane protein</fullName>
    </submittedName>
</protein>
<organism evidence="3 4">
    <name type="scientific">Streptomyces uncialis</name>
    <dbReference type="NCBI Taxonomy" id="1048205"/>
    <lineage>
        <taxon>Bacteria</taxon>
        <taxon>Bacillati</taxon>
        <taxon>Actinomycetota</taxon>
        <taxon>Actinomycetes</taxon>
        <taxon>Kitasatosporales</taxon>
        <taxon>Streptomycetaceae</taxon>
        <taxon>Streptomyces</taxon>
    </lineage>
</organism>
<reference evidence="3 4" key="1">
    <citation type="submission" date="2015-06" db="EMBL/GenBank/DDBJ databases">
        <title>Cloning and characterization of the uncialamcin biosynthetic gene cluster.</title>
        <authorList>
            <person name="Yan X."/>
            <person name="Huang T."/>
            <person name="Ge H."/>
            <person name="Shen B."/>
        </authorList>
    </citation>
    <scope>NUCLEOTIDE SEQUENCE [LARGE SCALE GENOMIC DNA]</scope>
    <source>
        <strain evidence="3 4">DCA2648</strain>
    </source>
</reference>
<comment type="caution">
    <text evidence="3">The sequence shown here is derived from an EMBL/GenBank/DDBJ whole genome shotgun (WGS) entry which is preliminary data.</text>
</comment>
<dbReference type="EMBL" id="LFBV01000001">
    <property type="protein sequence ID" value="OKH96065.1"/>
    <property type="molecule type" value="Genomic_DNA"/>
</dbReference>
<feature type="transmembrane region" description="Helical" evidence="2">
    <location>
        <begin position="105"/>
        <end position="124"/>
    </location>
</feature>
<gene>
    <name evidence="3" type="ORF">AB852_05220</name>
</gene>
<feature type="region of interest" description="Disordered" evidence="1">
    <location>
        <begin position="137"/>
        <end position="159"/>
    </location>
</feature>
<evidence type="ECO:0000313" key="3">
    <source>
        <dbReference type="EMBL" id="OKH96065.1"/>
    </source>
</evidence>
<accession>A0A1Q4VE42</accession>